<proteinExistence type="predicted"/>
<gene>
    <name evidence="1" type="primary">22</name>
    <name evidence="1" type="ORF">SEA_CLOWN_22</name>
</gene>
<sequence length="47" mass="5020">MACNCGGAQVTVWVARAADGTRKRFLHQADAEAWAAERDGTVEQVTA</sequence>
<protein>
    <submittedName>
        <fullName evidence="1">Uncharacterized protein</fullName>
    </submittedName>
</protein>
<organism evidence="1 2">
    <name type="scientific">Gordonia phage Clown</name>
    <dbReference type="NCBI Taxonomy" id="2759393"/>
    <lineage>
        <taxon>Viruses</taxon>
        <taxon>Duplodnaviria</taxon>
        <taxon>Heunggongvirae</taxon>
        <taxon>Uroviricota</taxon>
        <taxon>Caudoviricetes</taxon>
        <taxon>Stackebrandtviridae</taxon>
        <taxon>Frickvirinae</taxon>
        <taxon>Clownvirus</taxon>
        <taxon>Clownvirus clown</taxon>
    </lineage>
</organism>
<name>A0A7L7SIS2_9CAUD</name>
<dbReference type="Proteomes" id="UP000516645">
    <property type="component" value="Segment"/>
</dbReference>
<dbReference type="EMBL" id="MT771343">
    <property type="protein sequence ID" value="QOC56020.1"/>
    <property type="molecule type" value="Genomic_DNA"/>
</dbReference>
<evidence type="ECO:0000313" key="1">
    <source>
        <dbReference type="EMBL" id="QOC56020.1"/>
    </source>
</evidence>
<reference evidence="1 2" key="1">
    <citation type="submission" date="2020-07" db="EMBL/GenBank/DDBJ databases">
        <authorList>
            <person name="Bortz R.L."/>
            <person name="Bai C."/>
            <person name="Brody A."/>
            <person name="Douse D."/>
            <person name="Feder N.M."/>
            <person name="Fischer E."/>
            <person name="Kim I."/>
            <person name="Kornbau S."/>
            <person name="Malek C.E."/>
            <person name="Menendez J.A."/>
            <person name="Moore R.J."/>
            <person name="Pinkovsky V.I."/>
            <person name="Raghavan D."/>
            <person name="Reznik A.S."/>
            <person name="Sciarra A.R."/>
            <person name="Starinsky S.F."/>
            <person name="Vaughan O."/>
            <person name="Walker S.E."/>
            <person name="Wiemann J."/>
            <person name="Butela K.A."/>
            <person name="Garlena R.A."/>
            <person name="Russell D.A."/>
            <person name="Pope W.H."/>
            <person name="Jacobs-Sera D."/>
            <person name="Hatfull G.F."/>
        </authorList>
    </citation>
    <scope>NUCLEOTIDE SEQUENCE [LARGE SCALE GENOMIC DNA]</scope>
</reference>
<keyword evidence="2" id="KW-1185">Reference proteome</keyword>
<dbReference type="GeneID" id="65128352"/>
<accession>A0A7L7SIS2</accession>
<dbReference type="KEGG" id="vg:65128352"/>
<dbReference type="RefSeq" id="YP_010110062.1">
    <property type="nucleotide sequence ID" value="NC_055867.1"/>
</dbReference>
<evidence type="ECO:0000313" key="2">
    <source>
        <dbReference type="Proteomes" id="UP000516645"/>
    </source>
</evidence>